<proteinExistence type="predicted"/>
<feature type="region of interest" description="Disordered" evidence="1">
    <location>
        <begin position="553"/>
        <end position="620"/>
    </location>
</feature>
<feature type="transmembrane region" description="Helical" evidence="2">
    <location>
        <begin position="103"/>
        <end position="125"/>
    </location>
</feature>
<feature type="compositionally biased region" description="Polar residues" evidence="1">
    <location>
        <begin position="643"/>
        <end position="652"/>
    </location>
</feature>
<dbReference type="RefSeq" id="WP_102923772.1">
    <property type="nucleotide sequence ID" value="NZ_LJSN01000002.1"/>
</dbReference>
<feature type="region of interest" description="Disordered" evidence="1">
    <location>
        <begin position="480"/>
        <end position="503"/>
    </location>
</feature>
<sequence length="726" mass="78509">MLSRPRNHEPIPWRHGVVSTPLFTGATVYLGGLGLGLAQDAGATLPLGWIGLGSLTGIAAASASRWIRTRGQTRHRRWFHTGFTATWTTAAYAWINWSAHNTPWTMASAAAVAAGAAALTPFYAIDRGLRADQIADQWAHEAGAKNADTVEWEKTFEDAGARGIQVGKTVPTRGGYKLHLRLNQTPVKQLHQLLPMLEVRKGDLRTGSLRLEPTPIASEAWLHVTTRDVLAESLTLPPDDHPLTINEPLTLGMLESGEPIEILFRQNSILVAGKKGSGKSVLLHVMTAVLTRCTDAVIWMIDLAEGNAAKRWLRPWVEECKDRDGNLIDRPILDWVATTHEEAVRLLNAALAVAEGRSGRMKGGKIRPKPEEPALIVLSDENADLMAWNAQAIQSKTRGVKKGRKAAVDYIDFVQRGTGPNTGGGEIDSQYDTVIGMRFAKKGEGQFVFPDHYGQVDLSQLPGSGAIYILDEERRKAGGLGPERGKVHFANDEDENPDGSPCRDIEDLSVARWDIRPDLDAASQSDAAPYGYADRWSDPQRIGWLLDVLNRPNPHGESTPVTTSAEPAAGGAATGGLGSLTPMRPMEYYVDKAKNQSPDSDTEHERQPQPAASADTPDNPQIAQAIADVLAEVERITEEAAENTGSETTATGQEPADSSAGPEWLTTAIDAIESAGAMGMKPAAIAEMVGRDRKTVRAALKAAADRGELIYRENGPHSVYVHPDHA</sequence>
<feature type="region of interest" description="Disordered" evidence="1">
    <location>
        <begin position="640"/>
        <end position="662"/>
    </location>
</feature>
<accession>A0A2N8PKQ6</accession>
<evidence type="ECO:0000256" key="2">
    <source>
        <dbReference type="SAM" id="Phobius"/>
    </source>
</evidence>
<dbReference type="AlphaFoldDB" id="A0A2N8PKQ6"/>
<evidence type="ECO:0000313" key="4">
    <source>
        <dbReference type="Proteomes" id="UP000236047"/>
    </source>
</evidence>
<dbReference type="InterPro" id="IPR027417">
    <property type="entry name" value="P-loop_NTPase"/>
</dbReference>
<comment type="caution">
    <text evidence="3">The sequence shown here is derived from an EMBL/GenBank/DDBJ whole genome shotgun (WGS) entry which is preliminary data.</text>
</comment>
<dbReference type="SUPFAM" id="SSF52540">
    <property type="entry name" value="P-loop containing nucleoside triphosphate hydrolases"/>
    <property type="match status" value="1"/>
</dbReference>
<dbReference type="EMBL" id="LJSN01000002">
    <property type="protein sequence ID" value="PNE41607.1"/>
    <property type="molecule type" value="Genomic_DNA"/>
</dbReference>
<evidence type="ECO:0000313" key="3">
    <source>
        <dbReference type="EMBL" id="PNE41607.1"/>
    </source>
</evidence>
<feature type="compositionally biased region" description="Low complexity" evidence="1">
    <location>
        <begin position="562"/>
        <end position="571"/>
    </location>
</feature>
<evidence type="ECO:0000256" key="1">
    <source>
        <dbReference type="SAM" id="MobiDB-lite"/>
    </source>
</evidence>
<dbReference type="Proteomes" id="UP000236047">
    <property type="component" value="Unassembled WGS sequence"/>
</dbReference>
<protein>
    <recommendedName>
        <fullName evidence="5">FtsK domain-containing protein</fullName>
    </recommendedName>
</protein>
<keyword evidence="4" id="KW-1185">Reference proteome</keyword>
<gene>
    <name evidence="3" type="ORF">AOB60_13345</name>
</gene>
<name>A0A2N8PKQ6_STRNR</name>
<organism evidence="3 4">
    <name type="scientific">Streptomyces noursei</name>
    <name type="common">Streptomyces albulus</name>
    <dbReference type="NCBI Taxonomy" id="1971"/>
    <lineage>
        <taxon>Bacteria</taxon>
        <taxon>Bacillati</taxon>
        <taxon>Actinomycetota</taxon>
        <taxon>Actinomycetes</taxon>
        <taxon>Kitasatosporales</taxon>
        <taxon>Streptomycetaceae</taxon>
        <taxon>Streptomyces</taxon>
    </lineage>
</organism>
<feature type="transmembrane region" description="Helical" evidence="2">
    <location>
        <begin position="47"/>
        <end position="66"/>
    </location>
</feature>
<dbReference type="Gene3D" id="3.40.50.300">
    <property type="entry name" value="P-loop containing nucleotide triphosphate hydrolases"/>
    <property type="match status" value="1"/>
</dbReference>
<evidence type="ECO:0008006" key="5">
    <source>
        <dbReference type="Google" id="ProtNLM"/>
    </source>
</evidence>
<keyword evidence="2" id="KW-0812">Transmembrane</keyword>
<feature type="transmembrane region" description="Helical" evidence="2">
    <location>
        <begin position="12"/>
        <end position="35"/>
    </location>
</feature>
<reference evidence="4" key="1">
    <citation type="submission" date="2015-09" db="EMBL/GenBank/DDBJ databases">
        <authorList>
            <person name="Graham D.E."/>
            <person name="Mahan K.M."/>
            <person name="Klingeman D.M."/>
            <person name="Fida T."/>
            <person name="Giannone R.J."/>
            <person name="Hettich R.L."/>
            <person name="Parry R.J."/>
            <person name="Spain J.C."/>
        </authorList>
    </citation>
    <scope>NUCLEOTIDE SEQUENCE [LARGE SCALE GENOMIC DNA]</scope>
    <source>
        <strain evidence="4">JCM 4701</strain>
    </source>
</reference>
<keyword evidence="2" id="KW-1133">Transmembrane helix</keyword>
<keyword evidence="2" id="KW-0472">Membrane</keyword>